<evidence type="ECO:0000313" key="2">
    <source>
        <dbReference type="Proteomes" id="UP001358586"/>
    </source>
</evidence>
<dbReference type="Proteomes" id="UP001358586">
    <property type="component" value="Chromosome 1"/>
</dbReference>
<proteinExistence type="predicted"/>
<keyword evidence="2" id="KW-1185">Reference proteome</keyword>
<dbReference type="InterPro" id="IPR035979">
    <property type="entry name" value="RBD_domain_sf"/>
</dbReference>
<reference evidence="1 2" key="1">
    <citation type="submission" date="2023-03" db="EMBL/GenBank/DDBJ databases">
        <title>WGS of Gossypium arboreum.</title>
        <authorList>
            <person name="Yu D."/>
        </authorList>
    </citation>
    <scope>NUCLEOTIDE SEQUENCE [LARGE SCALE GENOMIC DNA]</scope>
    <source>
        <tissue evidence="1">Leaf</tissue>
    </source>
</reference>
<evidence type="ECO:0000313" key="1">
    <source>
        <dbReference type="EMBL" id="KAK5846893.1"/>
    </source>
</evidence>
<comment type="caution">
    <text evidence="1">The sequence shown here is derived from an EMBL/GenBank/DDBJ whole genome shotgun (WGS) entry which is preliminary data.</text>
</comment>
<sequence length="156" mass="17513">MKSRYSATVSFTTVVDNLSKRVPSSALRELFDHFGRVTDVCVAYFNPRRKKIFTEQLLWVLYHRIDGFVISVSTAKYVSKSDIFSGRRSRGVRNVTVSETLFGNGLFGAHKQKLPKSSNPRPKVFSGALRDSRSYIIGANPLPMVDERGRVSGLLP</sequence>
<gene>
    <name evidence="1" type="ORF">PVK06_003194</name>
</gene>
<dbReference type="SUPFAM" id="SSF54928">
    <property type="entry name" value="RNA-binding domain, RBD"/>
    <property type="match status" value="1"/>
</dbReference>
<accession>A0ABR0R721</accession>
<name>A0ABR0R721_GOSAR</name>
<dbReference type="EMBL" id="JARKNE010000001">
    <property type="protein sequence ID" value="KAK5846893.1"/>
    <property type="molecule type" value="Genomic_DNA"/>
</dbReference>
<organism evidence="1 2">
    <name type="scientific">Gossypium arboreum</name>
    <name type="common">Tree cotton</name>
    <name type="synonym">Gossypium nanking</name>
    <dbReference type="NCBI Taxonomy" id="29729"/>
    <lineage>
        <taxon>Eukaryota</taxon>
        <taxon>Viridiplantae</taxon>
        <taxon>Streptophyta</taxon>
        <taxon>Embryophyta</taxon>
        <taxon>Tracheophyta</taxon>
        <taxon>Spermatophyta</taxon>
        <taxon>Magnoliopsida</taxon>
        <taxon>eudicotyledons</taxon>
        <taxon>Gunneridae</taxon>
        <taxon>Pentapetalae</taxon>
        <taxon>rosids</taxon>
        <taxon>malvids</taxon>
        <taxon>Malvales</taxon>
        <taxon>Malvaceae</taxon>
        <taxon>Malvoideae</taxon>
        <taxon>Gossypium</taxon>
    </lineage>
</organism>
<protein>
    <submittedName>
        <fullName evidence="1">Uncharacterized protein</fullName>
    </submittedName>
</protein>